<dbReference type="EMBL" id="CAMPGE010022683">
    <property type="protein sequence ID" value="CAI2380711.1"/>
    <property type="molecule type" value="Genomic_DNA"/>
</dbReference>
<name>A0AAD1XWP0_EUPCR</name>
<dbReference type="CDD" id="cd00154">
    <property type="entry name" value="Rab"/>
    <property type="match status" value="1"/>
</dbReference>
<dbReference type="SMART" id="SM00173">
    <property type="entry name" value="RAS"/>
    <property type="match status" value="1"/>
</dbReference>
<dbReference type="Pfam" id="PF00071">
    <property type="entry name" value="Ras"/>
    <property type="match status" value="1"/>
</dbReference>
<comment type="caution">
    <text evidence="5">The sequence shown here is derived from an EMBL/GenBank/DDBJ whole genome shotgun (WGS) entry which is preliminary data.</text>
</comment>
<organism evidence="5 6">
    <name type="scientific">Euplotes crassus</name>
    <dbReference type="NCBI Taxonomy" id="5936"/>
    <lineage>
        <taxon>Eukaryota</taxon>
        <taxon>Sar</taxon>
        <taxon>Alveolata</taxon>
        <taxon>Ciliophora</taxon>
        <taxon>Intramacronucleata</taxon>
        <taxon>Spirotrichea</taxon>
        <taxon>Hypotrichia</taxon>
        <taxon>Euplotida</taxon>
        <taxon>Euplotidae</taxon>
        <taxon>Moneuplotes</taxon>
    </lineage>
</organism>
<dbReference type="GO" id="GO:0003924">
    <property type="term" value="F:GTPase activity"/>
    <property type="evidence" value="ECO:0007669"/>
    <property type="project" value="InterPro"/>
</dbReference>
<gene>
    <name evidence="5" type="ORF">ECRASSUSDP1_LOCUS22151</name>
</gene>
<evidence type="ECO:0000256" key="2">
    <source>
        <dbReference type="ARBA" id="ARBA00022741"/>
    </source>
</evidence>
<reference evidence="5" key="1">
    <citation type="submission" date="2023-07" db="EMBL/GenBank/DDBJ databases">
        <authorList>
            <consortium name="AG Swart"/>
            <person name="Singh M."/>
            <person name="Singh A."/>
            <person name="Seah K."/>
            <person name="Emmerich C."/>
        </authorList>
    </citation>
    <scope>NUCLEOTIDE SEQUENCE</scope>
    <source>
        <strain evidence="5">DP1</strain>
    </source>
</reference>
<dbReference type="Gene3D" id="3.40.50.300">
    <property type="entry name" value="P-loop containing nucleotide triphosphate hydrolases"/>
    <property type="match status" value="1"/>
</dbReference>
<dbReference type="PROSITE" id="PS51420">
    <property type="entry name" value="RHO"/>
    <property type="match status" value="1"/>
</dbReference>
<dbReference type="SMART" id="SM00176">
    <property type="entry name" value="RAN"/>
    <property type="match status" value="1"/>
</dbReference>
<evidence type="ECO:0000256" key="3">
    <source>
        <dbReference type="ARBA" id="ARBA00023134"/>
    </source>
</evidence>
<dbReference type="SMART" id="SM00177">
    <property type="entry name" value="ARF"/>
    <property type="match status" value="1"/>
</dbReference>
<accession>A0AAD1XWP0</accession>
<comment type="subcellular location">
    <subcellularLocation>
        <location evidence="1">Endomembrane system</location>
    </subcellularLocation>
</comment>
<dbReference type="SUPFAM" id="SSF52540">
    <property type="entry name" value="P-loop containing nucleoside triphosphate hydrolases"/>
    <property type="match status" value="1"/>
</dbReference>
<keyword evidence="6" id="KW-1185">Reference proteome</keyword>
<keyword evidence="3" id="KW-0342">GTP-binding</keyword>
<dbReference type="InterPro" id="IPR027417">
    <property type="entry name" value="P-loop_NTPase"/>
</dbReference>
<dbReference type="InterPro" id="IPR005225">
    <property type="entry name" value="Small_GTP-bd"/>
</dbReference>
<dbReference type="FunFam" id="3.40.50.300:FF:000586">
    <property type="entry name" value="Rab family GTPase"/>
    <property type="match status" value="1"/>
</dbReference>
<dbReference type="PROSITE" id="PS51421">
    <property type="entry name" value="RAS"/>
    <property type="match status" value="1"/>
</dbReference>
<dbReference type="GO" id="GO:0012505">
    <property type="term" value="C:endomembrane system"/>
    <property type="evidence" value="ECO:0007669"/>
    <property type="project" value="UniProtKB-SubCell"/>
</dbReference>
<dbReference type="PRINTS" id="PR00449">
    <property type="entry name" value="RASTRNSFRMNG"/>
</dbReference>
<evidence type="ECO:0000313" key="5">
    <source>
        <dbReference type="EMBL" id="CAI2380711.1"/>
    </source>
</evidence>
<dbReference type="NCBIfam" id="TIGR00231">
    <property type="entry name" value="small_GTP"/>
    <property type="match status" value="1"/>
</dbReference>
<evidence type="ECO:0000256" key="4">
    <source>
        <dbReference type="ARBA" id="ARBA00023136"/>
    </source>
</evidence>
<dbReference type="SMART" id="SM00174">
    <property type="entry name" value="RHO"/>
    <property type="match status" value="1"/>
</dbReference>
<dbReference type="InterPro" id="IPR050227">
    <property type="entry name" value="Rab"/>
</dbReference>
<dbReference type="GO" id="GO:0005525">
    <property type="term" value="F:GTP binding"/>
    <property type="evidence" value="ECO:0007669"/>
    <property type="project" value="UniProtKB-KW"/>
</dbReference>
<keyword evidence="4" id="KW-0472">Membrane</keyword>
<evidence type="ECO:0000256" key="1">
    <source>
        <dbReference type="ARBA" id="ARBA00004308"/>
    </source>
</evidence>
<dbReference type="PANTHER" id="PTHR47977">
    <property type="entry name" value="RAS-RELATED PROTEIN RAB"/>
    <property type="match status" value="1"/>
</dbReference>
<proteinExistence type="predicted"/>
<sequence length="220" mass="25033">MASGRKDYNFFLKMILIGDSAVGKSCLLIRFADDDFADNYVTTIGVDFRFRTLKLDDHSVKLQIWDTAGQERYRTITNAYYRGADGIIIVFDLTCKESFMNLYEWLDEVRKSAPENILIIVFGNKCDLEDQRAVSKEDCEEFTKKTGIPIFEASAKTAENVEKGFTSLTSKLIQKKIEEEDEEDEEFFDPGSYSARIGSKDLRSTGMSEKLEEYGCCAGK</sequence>
<evidence type="ECO:0000313" key="6">
    <source>
        <dbReference type="Proteomes" id="UP001295684"/>
    </source>
</evidence>
<dbReference type="Proteomes" id="UP001295684">
    <property type="component" value="Unassembled WGS sequence"/>
</dbReference>
<dbReference type="InterPro" id="IPR001806">
    <property type="entry name" value="Small_GTPase"/>
</dbReference>
<dbReference type="PROSITE" id="PS51419">
    <property type="entry name" value="RAB"/>
    <property type="match status" value="1"/>
</dbReference>
<dbReference type="SMART" id="SM00175">
    <property type="entry name" value="RAB"/>
    <property type="match status" value="1"/>
</dbReference>
<protein>
    <submittedName>
        <fullName evidence="5">Uncharacterized protein</fullName>
    </submittedName>
</protein>
<keyword evidence="2" id="KW-0547">Nucleotide-binding</keyword>
<dbReference type="AlphaFoldDB" id="A0AAD1XWP0"/>